<keyword evidence="10 14" id="KW-0067">ATP-binding</keyword>
<evidence type="ECO:0000256" key="14">
    <source>
        <dbReference type="HAMAP-Rule" id="MF_00065"/>
    </source>
</evidence>
<dbReference type="NCBIfam" id="NF003013">
    <property type="entry name" value="PRK03846.1"/>
    <property type="match status" value="1"/>
</dbReference>
<keyword evidence="18" id="KW-1185">Reference proteome</keyword>
<dbReference type="InterPro" id="IPR059117">
    <property type="entry name" value="APS_kinase_dom"/>
</dbReference>
<dbReference type="NCBIfam" id="TIGR00455">
    <property type="entry name" value="apsK"/>
    <property type="match status" value="1"/>
</dbReference>
<keyword evidence="14" id="KW-0597">Phosphoprotein</keyword>
<feature type="domain" description="APS kinase" evidence="16">
    <location>
        <begin position="40"/>
        <end position="190"/>
    </location>
</feature>
<sequence>MIRDAEDPASRPSHPACKANVVWNPASVNQAMREGGKGHKGKCVWFTGLSGSGKSTLANELEVRLNRLGYHTMLLDGDNVRHGLCRDLGMSAADRAENIRRIGEVARLFTEAGLIVITAFISPFREDRQNARDLFAEGEFVEVHVATPLGVCEQRDPKGLYKKARVGKIQDFTGINSPYEPPLNPDVVIDTSNCLKGQRVDELLKLVV</sequence>
<protein>
    <recommendedName>
        <fullName evidence="6 14">Adenylyl-sulfate kinase</fullName>
        <ecNumber evidence="5 14">2.7.1.25</ecNumber>
    </recommendedName>
    <alternativeName>
        <fullName evidence="12 14">APS kinase</fullName>
    </alternativeName>
    <alternativeName>
        <fullName evidence="13 14">ATP adenosine-5'-phosphosulfate 3'-phosphotransferase</fullName>
    </alternativeName>
    <alternativeName>
        <fullName evidence="11 14">Adenosine-5'-phosphosulfate kinase</fullName>
    </alternativeName>
</protein>
<keyword evidence="7 14" id="KW-0808">Transferase</keyword>
<accession>A0ABS9RSY8</accession>
<feature type="binding site" evidence="14">
    <location>
        <begin position="48"/>
        <end position="55"/>
    </location>
    <ligand>
        <name>ATP</name>
        <dbReference type="ChEBI" id="CHEBI:30616"/>
    </ligand>
</feature>
<comment type="pathway">
    <text evidence="3 14 15">Sulfur metabolism; hydrogen sulfide biosynthesis; sulfite from sulfate: step 2/3.</text>
</comment>
<evidence type="ECO:0000256" key="15">
    <source>
        <dbReference type="RuleBase" id="RU004347"/>
    </source>
</evidence>
<evidence type="ECO:0000256" key="3">
    <source>
        <dbReference type="ARBA" id="ARBA00004806"/>
    </source>
</evidence>
<dbReference type="PANTHER" id="PTHR11055">
    <property type="entry name" value="BIFUNCTIONAL 3'-PHOSPHOADENOSINE 5'-PHOSPHOSULFATE SYNTHASE"/>
    <property type="match status" value="1"/>
</dbReference>
<dbReference type="HAMAP" id="MF_00065">
    <property type="entry name" value="Adenylyl_sulf_kinase"/>
    <property type="match status" value="1"/>
</dbReference>
<evidence type="ECO:0000256" key="9">
    <source>
        <dbReference type="ARBA" id="ARBA00022777"/>
    </source>
</evidence>
<dbReference type="Pfam" id="PF01583">
    <property type="entry name" value="APS_kinase"/>
    <property type="match status" value="1"/>
</dbReference>
<comment type="catalytic activity">
    <reaction evidence="1 14 15">
        <text>adenosine 5'-phosphosulfate + ATP = 3'-phosphoadenylyl sulfate + ADP + H(+)</text>
        <dbReference type="Rhea" id="RHEA:24152"/>
        <dbReference type="ChEBI" id="CHEBI:15378"/>
        <dbReference type="ChEBI" id="CHEBI:30616"/>
        <dbReference type="ChEBI" id="CHEBI:58243"/>
        <dbReference type="ChEBI" id="CHEBI:58339"/>
        <dbReference type="ChEBI" id="CHEBI:456216"/>
        <dbReference type="EC" id="2.7.1.25"/>
    </reaction>
</comment>
<evidence type="ECO:0000256" key="7">
    <source>
        <dbReference type="ARBA" id="ARBA00022679"/>
    </source>
</evidence>
<evidence type="ECO:0000256" key="5">
    <source>
        <dbReference type="ARBA" id="ARBA00012121"/>
    </source>
</evidence>
<dbReference type="InterPro" id="IPR027417">
    <property type="entry name" value="P-loop_NTPase"/>
</dbReference>
<dbReference type="CDD" id="cd02027">
    <property type="entry name" value="APSK"/>
    <property type="match status" value="1"/>
</dbReference>
<feature type="active site" description="Phosphoserine intermediate" evidence="14">
    <location>
        <position position="122"/>
    </location>
</feature>
<comment type="function">
    <text evidence="2 14 15">Catalyzes the synthesis of activated sulfate.</text>
</comment>
<organism evidence="17 18">
    <name type="scientific">Halomonas flagellata</name>
    <dbReference type="NCBI Taxonomy" id="2920385"/>
    <lineage>
        <taxon>Bacteria</taxon>
        <taxon>Pseudomonadati</taxon>
        <taxon>Pseudomonadota</taxon>
        <taxon>Gammaproteobacteria</taxon>
        <taxon>Oceanospirillales</taxon>
        <taxon>Halomonadaceae</taxon>
        <taxon>Halomonas</taxon>
    </lineage>
</organism>
<evidence type="ECO:0000256" key="12">
    <source>
        <dbReference type="ARBA" id="ARBA00031393"/>
    </source>
</evidence>
<evidence type="ECO:0000259" key="16">
    <source>
        <dbReference type="Pfam" id="PF01583"/>
    </source>
</evidence>
<dbReference type="PANTHER" id="PTHR11055:SF63">
    <property type="entry name" value="ADENYLYL-SULFATE KINASE 1, CHLOROPLASTIC"/>
    <property type="match status" value="1"/>
</dbReference>
<evidence type="ECO:0000256" key="10">
    <source>
        <dbReference type="ARBA" id="ARBA00022840"/>
    </source>
</evidence>
<dbReference type="SUPFAM" id="SSF52540">
    <property type="entry name" value="P-loop containing nucleoside triphosphate hydrolases"/>
    <property type="match status" value="1"/>
</dbReference>
<evidence type="ECO:0000256" key="6">
    <source>
        <dbReference type="ARBA" id="ARBA00018163"/>
    </source>
</evidence>
<keyword evidence="8 14" id="KW-0547">Nucleotide-binding</keyword>
<comment type="caution">
    <text evidence="17">The sequence shown here is derived from an EMBL/GenBank/DDBJ whole genome shotgun (WGS) entry which is preliminary data.</text>
</comment>
<dbReference type="RefSeq" id="WP_240567738.1">
    <property type="nucleotide sequence ID" value="NZ_JAKVPY010000007.1"/>
</dbReference>
<dbReference type="InterPro" id="IPR002891">
    <property type="entry name" value="APS"/>
</dbReference>
<dbReference type="EMBL" id="JAKVPY010000007">
    <property type="protein sequence ID" value="MCH4562970.1"/>
    <property type="molecule type" value="Genomic_DNA"/>
</dbReference>
<evidence type="ECO:0000256" key="8">
    <source>
        <dbReference type="ARBA" id="ARBA00022741"/>
    </source>
</evidence>
<evidence type="ECO:0000313" key="17">
    <source>
        <dbReference type="EMBL" id="MCH4562970.1"/>
    </source>
</evidence>
<evidence type="ECO:0000256" key="13">
    <source>
        <dbReference type="ARBA" id="ARBA00031464"/>
    </source>
</evidence>
<reference evidence="17 18" key="1">
    <citation type="submission" date="2022-02" db="EMBL/GenBank/DDBJ databases">
        <title>Halomonas fukangensis sp. nov., a halophilic bacterium isolated from a bulk soil of Kalidium foliatum at Fukang.</title>
        <authorList>
            <person name="Huang Y."/>
        </authorList>
    </citation>
    <scope>NUCLEOTIDE SEQUENCE [LARGE SCALE GENOMIC DNA]</scope>
    <source>
        <strain evidence="17 18">EGI 63088</strain>
    </source>
</reference>
<dbReference type="Gene3D" id="3.40.50.300">
    <property type="entry name" value="P-loop containing nucleotide triphosphate hydrolases"/>
    <property type="match status" value="1"/>
</dbReference>
<gene>
    <name evidence="14 17" type="primary">cysC</name>
    <name evidence="17" type="ORF">MKP05_07485</name>
</gene>
<name>A0ABS9RSY8_9GAMM</name>
<evidence type="ECO:0000256" key="1">
    <source>
        <dbReference type="ARBA" id="ARBA00001823"/>
    </source>
</evidence>
<evidence type="ECO:0000256" key="11">
    <source>
        <dbReference type="ARBA" id="ARBA00029724"/>
    </source>
</evidence>
<dbReference type="GO" id="GO:0004020">
    <property type="term" value="F:adenylylsulfate kinase activity"/>
    <property type="evidence" value="ECO:0007669"/>
    <property type="project" value="UniProtKB-EC"/>
</dbReference>
<proteinExistence type="inferred from homology"/>
<keyword evidence="9 14" id="KW-0418">Kinase</keyword>
<dbReference type="Proteomes" id="UP001202117">
    <property type="component" value="Unassembled WGS sequence"/>
</dbReference>
<comment type="similarity">
    <text evidence="4 14 15">Belongs to the APS kinase family.</text>
</comment>
<dbReference type="EC" id="2.7.1.25" evidence="5 14"/>
<evidence type="ECO:0000313" key="18">
    <source>
        <dbReference type="Proteomes" id="UP001202117"/>
    </source>
</evidence>
<evidence type="ECO:0000256" key="4">
    <source>
        <dbReference type="ARBA" id="ARBA00007008"/>
    </source>
</evidence>
<evidence type="ECO:0000256" key="2">
    <source>
        <dbReference type="ARBA" id="ARBA00002632"/>
    </source>
</evidence>